<comment type="caution">
    <text evidence="2">The sequence shown here is derived from an EMBL/GenBank/DDBJ whole genome shotgun (WGS) entry which is preliminary data.</text>
</comment>
<feature type="compositionally biased region" description="Acidic residues" evidence="1">
    <location>
        <begin position="7"/>
        <end position="17"/>
    </location>
</feature>
<organism evidence="2 3">
    <name type="scientific">Melipona bicolor</name>
    <dbReference type="NCBI Taxonomy" id="60889"/>
    <lineage>
        <taxon>Eukaryota</taxon>
        <taxon>Metazoa</taxon>
        <taxon>Ecdysozoa</taxon>
        <taxon>Arthropoda</taxon>
        <taxon>Hexapoda</taxon>
        <taxon>Insecta</taxon>
        <taxon>Pterygota</taxon>
        <taxon>Neoptera</taxon>
        <taxon>Endopterygota</taxon>
        <taxon>Hymenoptera</taxon>
        <taxon>Apocrita</taxon>
        <taxon>Aculeata</taxon>
        <taxon>Apoidea</taxon>
        <taxon>Anthophila</taxon>
        <taxon>Apidae</taxon>
        <taxon>Melipona</taxon>
    </lineage>
</organism>
<dbReference type="Proteomes" id="UP001177670">
    <property type="component" value="Unassembled WGS sequence"/>
</dbReference>
<keyword evidence="3" id="KW-1185">Reference proteome</keyword>
<feature type="region of interest" description="Disordered" evidence="1">
    <location>
        <begin position="26"/>
        <end position="49"/>
    </location>
</feature>
<gene>
    <name evidence="2" type="ORF">K0M31_015002</name>
</gene>
<feature type="region of interest" description="Disordered" evidence="1">
    <location>
        <begin position="1"/>
        <end position="20"/>
    </location>
</feature>
<reference evidence="2" key="1">
    <citation type="submission" date="2021-10" db="EMBL/GenBank/DDBJ databases">
        <title>Melipona bicolor Genome sequencing and assembly.</title>
        <authorList>
            <person name="Araujo N.S."/>
            <person name="Arias M.C."/>
        </authorList>
    </citation>
    <scope>NUCLEOTIDE SEQUENCE</scope>
    <source>
        <strain evidence="2">USP_2M_L1-L4_2017</strain>
        <tissue evidence="2">Whole body</tissue>
    </source>
</reference>
<name>A0AA40KFD2_9HYME</name>
<sequence length="114" mass="12914">QRAASLNEDEFGTDDEGVSGNFVFPLDAREDRRKRGGEQQERRRIDLSHKEQKISTFDAPLCAGTHRPDVSRTSSSIDRRFWQSVSTVMPVSEFGCCYVSVLLLNPPSLVFCYL</sequence>
<evidence type="ECO:0000256" key="1">
    <source>
        <dbReference type="SAM" id="MobiDB-lite"/>
    </source>
</evidence>
<accession>A0AA40KFD2</accession>
<evidence type="ECO:0000313" key="3">
    <source>
        <dbReference type="Proteomes" id="UP001177670"/>
    </source>
</evidence>
<feature type="non-terminal residue" evidence="2">
    <location>
        <position position="1"/>
    </location>
</feature>
<protein>
    <submittedName>
        <fullName evidence="2">Uncharacterized protein</fullName>
    </submittedName>
</protein>
<dbReference type="AlphaFoldDB" id="A0AA40KFD2"/>
<dbReference type="EMBL" id="JAHYIQ010000043">
    <property type="protein sequence ID" value="KAK1118296.1"/>
    <property type="molecule type" value="Genomic_DNA"/>
</dbReference>
<feature type="compositionally biased region" description="Basic and acidic residues" evidence="1">
    <location>
        <begin position="27"/>
        <end position="49"/>
    </location>
</feature>
<evidence type="ECO:0000313" key="2">
    <source>
        <dbReference type="EMBL" id="KAK1118296.1"/>
    </source>
</evidence>
<proteinExistence type="predicted"/>